<evidence type="ECO:0000256" key="4">
    <source>
        <dbReference type="PROSITE-ProRule" id="PRU00146"/>
    </source>
</evidence>
<feature type="compositionally biased region" description="Polar residues" evidence="5">
    <location>
        <begin position="729"/>
        <end position="739"/>
    </location>
</feature>
<name>A0A9P4UMN7_9PEZI</name>
<proteinExistence type="predicted"/>
<keyword evidence="1" id="KW-0479">Metal-binding</keyword>
<feature type="compositionally biased region" description="Basic and acidic residues" evidence="5">
    <location>
        <begin position="470"/>
        <end position="481"/>
    </location>
</feature>
<dbReference type="SMART" id="SM00249">
    <property type="entry name" value="PHD"/>
    <property type="match status" value="1"/>
</dbReference>
<organism evidence="7 8">
    <name type="scientific">Polychaeton citri CBS 116435</name>
    <dbReference type="NCBI Taxonomy" id="1314669"/>
    <lineage>
        <taxon>Eukaryota</taxon>
        <taxon>Fungi</taxon>
        <taxon>Dikarya</taxon>
        <taxon>Ascomycota</taxon>
        <taxon>Pezizomycotina</taxon>
        <taxon>Dothideomycetes</taxon>
        <taxon>Dothideomycetidae</taxon>
        <taxon>Capnodiales</taxon>
        <taxon>Capnodiaceae</taxon>
        <taxon>Polychaeton</taxon>
    </lineage>
</organism>
<keyword evidence="2 4" id="KW-0863">Zinc-finger</keyword>
<feature type="domain" description="PHD-type" evidence="6">
    <location>
        <begin position="180"/>
        <end position="232"/>
    </location>
</feature>
<dbReference type="InterPro" id="IPR019787">
    <property type="entry name" value="Znf_PHD-finger"/>
</dbReference>
<dbReference type="InterPro" id="IPR036388">
    <property type="entry name" value="WH-like_DNA-bd_sf"/>
</dbReference>
<feature type="region of interest" description="Disordered" evidence="5">
    <location>
        <begin position="631"/>
        <end position="669"/>
    </location>
</feature>
<evidence type="ECO:0000313" key="7">
    <source>
        <dbReference type="EMBL" id="KAF2721452.1"/>
    </source>
</evidence>
<dbReference type="InterPro" id="IPR013083">
    <property type="entry name" value="Znf_RING/FYVE/PHD"/>
</dbReference>
<feature type="region of interest" description="Disordered" evidence="5">
    <location>
        <begin position="153"/>
        <end position="180"/>
    </location>
</feature>
<comment type="caution">
    <text evidence="7">The sequence shown here is derived from an EMBL/GenBank/DDBJ whole genome shotgun (WGS) entry which is preliminary data.</text>
</comment>
<dbReference type="GO" id="GO:0008270">
    <property type="term" value="F:zinc ion binding"/>
    <property type="evidence" value="ECO:0007669"/>
    <property type="project" value="UniProtKB-KW"/>
</dbReference>
<evidence type="ECO:0000256" key="1">
    <source>
        <dbReference type="ARBA" id="ARBA00022723"/>
    </source>
</evidence>
<dbReference type="Pfam" id="PF11767">
    <property type="entry name" value="SET_assoc"/>
    <property type="match status" value="1"/>
</dbReference>
<reference evidence="7" key="1">
    <citation type="journal article" date="2020" name="Stud. Mycol.">
        <title>101 Dothideomycetes genomes: a test case for predicting lifestyles and emergence of pathogens.</title>
        <authorList>
            <person name="Haridas S."/>
            <person name="Albert R."/>
            <person name="Binder M."/>
            <person name="Bloem J."/>
            <person name="Labutti K."/>
            <person name="Salamov A."/>
            <person name="Andreopoulos B."/>
            <person name="Baker S."/>
            <person name="Barry K."/>
            <person name="Bills G."/>
            <person name="Bluhm B."/>
            <person name="Cannon C."/>
            <person name="Castanera R."/>
            <person name="Culley D."/>
            <person name="Daum C."/>
            <person name="Ezra D."/>
            <person name="Gonzalez J."/>
            <person name="Henrissat B."/>
            <person name="Kuo A."/>
            <person name="Liang C."/>
            <person name="Lipzen A."/>
            <person name="Lutzoni F."/>
            <person name="Magnuson J."/>
            <person name="Mondo S."/>
            <person name="Nolan M."/>
            <person name="Ohm R."/>
            <person name="Pangilinan J."/>
            <person name="Park H.-J."/>
            <person name="Ramirez L."/>
            <person name="Alfaro M."/>
            <person name="Sun H."/>
            <person name="Tritt A."/>
            <person name="Yoshinaga Y."/>
            <person name="Zwiers L.-H."/>
            <person name="Turgeon B."/>
            <person name="Goodwin S."/>
            <person name="Spatafora J."/>
            <person name="Crous P."/>
            <person name="Grigoriev I."/>
        </authorList>
    </citation>
    <scope>NUCLEOTIDE SEQUENCE</scope>
    <source>
        <strain evidence="7">CBS 116435</strain>
    </source>
</reference>
<evidence type="ECO:0000313" key="8">
    <source>
        <dbReference type="Proteomes" id="UP000799441"/>
    </source>
</evidence>
<feature type="region of interest" description="Disordered" evidence="5">
    <location>
        <begin position="720"/>
        <end position="745"/>
    </location>
</feature>
<feature type="compositionally biased region" description="Low complexity" evidence="5">
    <location>
        <begin position="309"/>
        <end position="320"/>
    </location>
</feature>
<feature type="compositionally biased region" description="Polar residues" evidence="5">
    <location>
        <begin position="153"/>
        <end position="178"/>
    </location>
</feature>
<feature type="region of interest" description="Disordered" evidence="5">
    <location>
        <begin position="250"/>
        <end position="282"/>
    </location>
</feature>
<gene>
    <name evidence="7" type="ORF">K431DRAFT_284828</name>
</gene>
<evidence type="ECO:0000256" key="2">
    <source>
        <dbReference type="ARBA" id="ARBA00022771"/>
    </source>
</evidence>
<dbReference type="SUPFAM" id="SSF57903">
    <property type="entry name" value="FYVE/PHD zinc finger"/>
    <property type="match status" value="1"/>
</dbReference>
<dbReference type="CDD" id="cd15489">
    <property type="entry name" value="PHD_SF"/>
    <property type="match status" value="1"/>
</dbReference>
<dbReference type="AlphaFoldDB" id="A0A9P4UMN7"/>
<sequence length="879" mass="97675">MDGRTPSSREYSPSLRGKFIREVNQPSFIQHGDQYRHPFHGQSPDSFWRYQSGNQPPQTPGTYTRGTAPPRCSYIFISSLRLPVHITIRPHLEATLWQYGCRKVCHDDKGWYIDFGVESSDEARLWRCYNDLNRTQLFSQYVLEMELRSDEFPSSLQDGRQATPTCSTGRTYSDSSPNRHVRCHRCKAQPSQVEPLMHCSTCPRCYHQKCHGDFSQVGQAGRSWQCGKCVAKHARLEGHIAEDSSLFAMQEPARKRRKRDSDTIEVARPRSSVQRTPERYSGRPKEIMRSVLQQLSSVRSSRHLALEGSTSAQSKSTAASIEPAGQPKLSLPPINVLSDVSGPPHKEYESPLLQLEQPLVKTGQAVDNASSHNTEPGASRTDVAADPLQSIATHATVKPAVLKLGKRTPNILTVKCDQCLRYHPFRPGAGKQLCRTCRHAQKANPAEVPQVAITEQETAVAPVITEIHDSPSIDTAPHEGEAQADVTHCNNPNVNGDATADGLSDDASSHASEHDETSNRIQETKATQKEVFKRRGKYLTLIGMAFAAHASKPLRSKDITAWIIANTNELDMNEDRWRSRISAILSQNRGKGHDLWEYVQAHGGDKSGTYRLLPGSKEKLAQLGTHSYTLPQQSPIEKHPQGHTPITTREPSISPARKRNKATRSTQTPPLSDVQMVNELPITADTERVTTPSKAEIDKTMELGSGEVHTEVLTAVDHSTDDQLHSGDVRNTSPSSAALHTSRDPSYFSSEQYKLDEANFSNRSPGNWPDMHHDCRSFNKQEKLREIAMRPTRKQAFGKPASFSRIGVVPILQPLAMQHSHDDDTSLLAENEISGFGLPEVPMAVIHGGQLAFRDGTLNKDGVLPRAKALLRPTLSRYG</sequence>
<feature type="compositionally biased region" description="Basic and acidic residues" evidence="5">
    <location>
        <begin position="507"/>
        <end position="529"/>
    </location>
</feature>
<dbReference type="Gene3D" id="3.30.40.10">
    <property type="entry name" value="Zinc/RING finger domain, C3HC4 (zinc finger)"/>
    <property type="match status" value="1"/>
</dbReference>
<protein>
    <recommendedName>
        <fullName evidence="6">PHD-type domain-containing protein</fullName>
    </recommendedName>
</protein>
<dbReference type="PROSITE" id="PS50016">
    <property type="entry name" value="ZF_PHD_2"/>
    <property type="match status" value="1"/>
</dbReference>
<keyword evidence="8" id="KW-1185">Reference proteome</keyword>
<feature type="region of interest" description="Disordered" evidence="5">
    <location>
        <begin position="302"/>
        <end position="334"/>
    </location>
</feature>
<keyword evidence="3" id="KW-0862">Zinc</keyword>
<dbReference type="InterPro" id="IPR024636">
    <property type="entry name" value="SET_assoc"/>
</dbReference>
<feature type="compositionally biased region" description="Basic and acidic residues" evidence="5">
    <location>
        <begin position="259"/>
        <end position="268"/>
    </location>
</feature>
<feature type="region of interest" description="Disordered" evidence="5">
    <location>
        <begin position="470"/>
        <end position="529"/>
    </location>
</feature>
<dbReference type="OrthoDB" id="5431456at2759"/>
<dbReference type="Gene3D" id="1.10.10.10">
    <property type="entry name" value="Winged helix-like DNA-binding domain superfamily/Winged helix DNA-binding domain"/>
    <property type="match status" value="1"/>
</dbReference>
<evidence type="ECO:0000259" key="6">
    <source>
        <dbReference type="PROSITE" id="PS50016"/>
    </source>
</evidence>
<dbReference type="InterPro" id="IPR001965">
    <property type="entry name" value="Znf_PHD"/>
</dbReference>
<evidence type="ECO:0000256" key="3">
    <source>
        <dbReference type="ARBA" id="ARBA00022833"/>
    </source>
</evidence>
<evidence type="ECO:0000256" key="5">
    <source>
        <dbReference type="SAM" id="MobiDB-lite"/>
    </source>
</evidence>
<dbReference type="InterPro" id="IPR011011">
    <property type="entry name" value="Znf_FYVE_PHD"/>
</dbReference>
<accession>A0A9P4UMN7</accession>
<dbReference type="EMBL" id="MU003790">
    <property type="protein sequence ID" value="KAF2721452.1"/>
    <property type="molecule type" value="Genomic_DNA"/>
</dbReference>
<dbReference type="Proteomes" id="UP000799441">
    <property type="component" value="Unassembled WGS sequence"/>
</dbReference>